<evidence type="ECO:0000256" key="2">
    <source>
        <dbReference type="ARBA" id="ARBA00022737"/>
    </source>
</evidence>
<keyword evidence="5" id="KW-1185">Reference proteome</keyword>
<evidence type="ECO:0000313" key="4">
    <source>
        <dbReference type="EMBL" id="KAJ3593571.1"/>
    </source>
</evidence>
<sequence length="148" mass="16417">CAGRCLGPRTTVQKRSVICQHANGSSHRDCDLQNRPASARNCPSELCDVQWRAGPWRACTAACGSGFQSRRVDCVQRSGASRTLTEHHCSWLARPSTWQHCSATSTCGSECRDTTQYCSVVKRLNLCLVDMYKRRCCQSCLLRDTGSP</sequence>
<dbReference type="PROSITE" id="PS50900">
    <property type="entry name" value="PLAC"/>
    <property type="match status" value="1"/>
</dbReference>
<dbReference type="OrthoDB" id="5948003at2759"/>
<dbReference type="Gene3D" id="2.20.100.10">
    <property type="entry name" value="Thrombospondin type-1 (TSP1) repeat"/>
    <property type="match status" value="1"/>
</dbReference>
<dbReference type="Pfam" id="PF08686">
    <property type="entry name" value="PLAC"/>
    <property type="match status" value="1"/>
</dbReference>
<accession>A0A9Q0DSA7</accession>
<name>A0A9Q0DSA7_9TELE</name>
<dbReference type="Pfam" id="PF19030">
    <property type="entry name" value="TSP1_ADAMTS"/>
    <property type="match status" value="1"/>
</dbReference>
<protein>
    <recommendedName>
        <fullName evidence="3">PLAC domain-containing protein</fullName>
    </recommendedName>
</protein>
<dbReference type="InterPro" id="IPR000884">
    <property type="entry name" value="TSP1_rpt"/>
</dbReference>
<proteinExistence type="predicted"/>
<evidence type="ECO:0000259" key="3">
    <source>
        <dbReference type="PROSITE" id="PS50900"/>
    </source>
</evidence>
<keyword evidence="1" id="KW-0732">Signal</keyword>
<reference evidence="4" key="1">
    <citation type="submission" date="2022-07" db="EMBL/GenBank/DDBJ databases">
        <title>Chromosome-level genome of Muraenolepis orangiensis.</title>
        <authorList>
            <person name="Kim J."/>
        </authorList>
    </citation>
    <scope>NUCLEOTIDE SEQUENCE</scope>
    <source>
        <strain evidence="4">KU_S4_2022</strain>
        <tissue evidence="4">Muscle</tissue>
    </source>
</reference>
<dbReference type="EMBL" id="JANIIK010000112">
    <property type="protein sequence ID" value="KAJ3593571.1"/>
    <property type="molecule type" value="Genomic_DNA"/>
</dbReference>
<dbReference type="Proteomes" id="UP001148018">
    <property type="component" value="Unassembled WGS sequence"/>
</dbReference>
<feature type="non-terminal residue" evidence="4">
    <location>
        <position position="148"/>
    </location>
</feature>
<evidence type="ECO:0000313" key="5">
    <source>
        <dbReference type="Proteomes" id="UP001148018"/>
    </source>
</evidence>
<organism evidence="4 5">
    <name type="scientific">Muraenolepis orangiensis</name>
    <name type="common">Patagonian moray cod</name>
    <dbReference type="NCBI Taxonomy" id="630683"/>
    <lineage>
        <taxon>Eukaryota</taxon>
        <taxon>Metazoa</taxon>
        <taxon>Chordata</taxon>
        <taxon>Craniata</taxon>
        <taxon>Vertebrata</taxon>
        <taxon>Euteleostomi</taxon>
        <taxon>Actinopterygii</taxon>
        <taxon>Neopterygii</taxon>
        <taxon>Teleostei</taxon>
        <taxon>Neoteleostei</taxon>
        <taxon>Acanthomorphata</taxon>
        <taxon>Zeiogadaria</taxon>
        <taxon>Gadariae</taxon>
        <taxon>Gadiformes</taxon>
        <taxon>Muraenolepidoidei</taxon>
        <taxon>Muraenolepididae</taxon>
        <taxon>Muraenolepis</taxon>
    </lineage>
</organism>
<dbReference type="InterPro" id="IPR036383">
    <property type="entry name" value="TSP1_rpt_sf"/>
</dbReference>
<feature type="domain" description="PLAC" evidence="3">
    <location>
        <begin position="107"/>
        <end position="144"/>
    </location>
</feature>
<dbReference type="PROSITE" id="PS50092">
    <property type="entry name" value="TSP1"/>
    <property type="match status" value="1"/>
</dbReference>
<dbReference type="InterPro" id="IPR010909">
    <property type="entry name" value="PLAC"/>
</dbReference>
<dbReference type="SUPFAM" id="SSF82895">
    <property type="entry name" value="TSP-1 type 1 repeat"/>
    <property type="match status" value="1"/>
</dbReference>
<evidence type="ECO:0000256" key="1">
    <source>
        <dbReference type="ARBA" id="ARBA00022729"/>
    </source>
</evidence>
<dbReference type="AlphaFoldDB" id="A0A9Q0DSA7"/>
<keyword evidence="2" id="KW-0677">Repeat</keyword>
<gene>
    <name evidence="4" type="ORF">NHX12_005905</name>
</gene>
<comment type="caution">
    <text evidence="4">The sequence shown here is derived from an EMBL/GenBank/DDBJ whole genome shotgun (WGS) entry which is preliminary data.</text>
</comment>